<evidence type="ECO:0000256" key="2">
    <source>
        <dbReference type="ARBA" id="ARBA00022525"/>
    </source>
</evidence>
<name>A0AAD5ST89_9FUNG</name>
<keyword evidence="8" id="KW-1185">Reference proteome</keyword>
<dbReference type="EMBL" id="JADGJH010004712">
    <property type="protein sequence ID" value="KAJ3084757.1"/>
    <property type="molecule type" value="Genomic_DNA"/>
</dbReference>
<evidence type="ECO:0000256" key="5">
    <source>
        <dbReference type="ARBA" id="ARBA00023098"/>
    </source>
</evidence>
<evidence type="ECO:0000256" key="4">
    <source>
        <dbReference type="ARBA" id="ARBA00022801"/>
    </source>
</evidence>
<gene>
    <name evidence="7" type="ORF">HK100_009255</name>
</gene>
<evidence type="ECO:0000256" key="1">
    <source>
        <dbReference type="ARBA" id="ARBA00004613"/>
    </source>
</evidence>
<dbReference type="GO" id="GO:0006629">
    <property type="term" value="P:lipid metabolic process"/>
    <property type="evidence" value="ECO:0007669"/>
    <property type="project" value="UniProtKB-KW"/>
</dbReference>
<comment type="subcellular location">
    <subcellularLocation>
        <location evidence="1">Secreted</location>
    </subcellularLocation>
</comment>
<dbReference type="Proteomes" id="UP001211907">
    <property type="component" value="Unassembled WGS sequence"/>
</dbReference>
<evidence type="ECO:0000256" key="3">
    <source>
        <dbReference type="ARBA" id="ARBA00022729"/>
    </source>
</evidence>
<evidence type="ECO:0000259" key="6">
    <source>
        <dbReference type="Pfam" id="PF24708"/>
    </source>
</evidence>
<dbReference type="GO" id="GO:0016787">
    <property type="term" value="F:hydrolase activity"/>
    <property type="evidence" value="ECO:0007669"/>
    <property type="project" value="UniProtKB-KW"/>
</dbReference>
<organism evidence="7 8">
    <name type="scientific">Physocladia obscura</name>
    <dbReference type="NCBI Taxonomy" id="109957"/>
    <lineage>
        <taxon>Eukaryota</taxon>
        <taxon>Fungi</taxon>
        <taxon>Fungi incertae sedis</taxon>
        <taxon>Chytridiomycota</taxon>
        <taxon>Chytridiomycota incertae sedis</taxon>
        <taxon>Chytridiomycetes</taxon>
        <taxon>Chytridiales</taxon>
        <taxon>Chytriomycetaceae</taxon>
        <taxon>Physocladia</taxon>
    </lineage>
</organism>
<evidence type="ECO:0000313" key="8">
    <source>
        <dbReference type="Proteomes" id="UP001211907"/>
    </source>
</evidence>
<dbReference type="PANTHER" id="PTHR34043:SF3">
    <property type="entry name" value="ALPHA_BETA-HYDROLASES SUPERFAMILY PROTEIN"/>
    <property type="match status" value="1"/>
</dbReference>
<comment type="caution">
    <text evidence="7">The sequence shown here is derived from an EMBL/GenBank/DDBJ whole genome shotgun (WGS) entry which is preliminary data.</text>
</comment>
<keyword evidence="5" id="KW-0443">Lipid metabolism</keyword>
<dbReference type="PANTHER" id="PTHR34043">
    <property type="entry name" value="ALPHA/BETA-HYDROLASES SUPERFAMILY PROTEIN"/>
    <property type="match status" value="1"/>
</dbReference>
<dbReference type="InterPro" id="IPR029058">
    <property type="entry name" value="AB_hydrolase_fold"/>
</dbReference>
<dbReference type="SUPFAM" id="SSF53474">
    <property type="entry name" value="alpha/beta-Hydrolases"/>
    <property type="match status" value="1"/>
</dbReference>
<feature type="domain" description="Lipase-like C-terminal" evidence="6">
    <location>
        <begin position="28"/>
        <end position="337"/>
    </location>
</feature>
<sequence>MEIRRKQLSNSIHPRNSRLGRRAAYGVLNYWGGFSQNILAELRDQGYTIFAPSVGPLSSNWERACEAFAQITGTITDYGIARSLKFGHAQFGRNHSGNALVPGFMSTPNSKINLVGHSMGGPTQRLLTHLLTFGSPDEMDTCERKNVACSPLFWTNKTTSYVKGVFAISCVHQGSVYNDYLQSNAQFLKFFKNFILILIAGNEFDSIHIYDMQLDHWNLTQGDNELFFDYLTRILQSPWVDEQSNGLFDLSTAGLSNPLLSFVKNSPSTTYFSVASLTTKYINGTSIAETTTSPFFVSSANVIGCYNNTNFPVLKTYTRRDWRQNDGQVAVASARGPDSGFIDFIMDLRSEFEEDLVLSSPLSSPLKGIYNYVGALDNTDHFQITGLFGLPGAQNNLFNNIIRTLTAIQA</sequence>
<evidence type="ECO:0000313" key="7">
    <source>
        <dbReference type="EMBL" id="KAJ3084757.1"/>
    </source>
</evidence>
<keyword evidence="4" id="KW-0378">Hydrolase</keyword>
<dbReference type="InterPro" id="IPR056304">
    <property type="entry name" value="Lip-like_C"/>
</dbReference>
<protein>
    <recommendedName>
        <fullName evidence="6">Lipase-like C-terminal domain-containing protein</fullName>
    </recommendedName>
</protein>
<keyword evidence="2" id="KW-0964">Secreted</keyword>
<proteinExistence type="predicted"/>
<keyword evidence="3" id="KW-0732">Signal</keyword>
<dbReference type="Pfam" id="PF24708">
    <property type="entry name" value="Lip_C"/>
    <property type="match status" value="1"/>
</dbReference>
<reference evidence="7" key="1">
    <citation type="submission" date="2020-05" db="EMBL/GenBank/DDBJ databases">
        <title>Phylogenomic resolution of chytrid fungi.</title>
        <authorList>
            <person name="Stajich J.E."/>
            <person name="Amses K."/>
            <person name="Simmons R."/>
            <person name="Seto K."/>
            <person name="Myers J."/>
            <person name="Bonds A."/>
            <person name="Quandt C.A."/>
            <person name="Barry K."/>
            <person name="Liu P."/>
            <person name="Grigoriev I."/>
            <person name="Longcore J.E."/>
            <person name="James T.Y."/>
        </authorList>
    </citation>
    <scope>NUCLEOTIDE SEQUENCE</scope>
    <source>
        <strain evidence="7">JEL0513</strain>
    </source>
</reference>
<dbReference type="GO" id="GO:0005576">
    <property type="term" value="C:extracellular region"/>
    <property type="evidence" value="ECO:0007669"/>
    <property type="project" value="UniProtKB-SubCell"/>
</dbReference>
<dbReference type="AlphaFoldDB" id="A0AAD5ST89"/>
<accession>A0AAD5ST89</accession>
<dbReference type="Gene3D" id="3.40.50.1820">
    <property type="entry name" value="alpha/beta hydrolase"/>
    <property type="match status" value="1"/>
</dbReference>